<keyword evidence="4" id="KW-1185">Reference proteome</keyword>
<comment type="caution">
    <text evidence="3">The sequence shown here is derived from an EMBL/GenBank/DDBJ whole genome shotgun (WGS) entry which is preliminary data.</text>
</comment>
<accession>A0A8H6S2W3</accession>
<dbReference type="SUPFAM" id="SSF57701">
    <property type="entry name" value="Zn2/Cys6 DNA-binding domain"/>
    <property type="match status" value="1"/>
</dbReference>
<feature type="compositionally biased region" description="Polar residues" evidence="1">
    <location>
        <begin position="145"/>
        <end position="154"/>
    </location>
</feature>
<dbReference type="InterPro" id="IPR001138">
    <property type="entry name" value="Zn2Cys6_DnaBD"/>
</dbReference>
<feature type="domain" description="Zn(2)-C6 fungal-type" evidence="2">
    <location>
        <begin position="97"/>
        <end position="131"/>
    </location>
</feature>
<name>A0A8H6S2W3_9AGAR</name>
<dbReference type="Gene3D" id="4.10.240.10">
    <property type="entry name" value="Zn(2)-C6 fungal-type DNA-binding domain"/>
    <property type="match status" value="1"/>
</dbReference>
<evidence type="ECO:0000259" key="2">
    <source>
        <dbReference type="PROSITE" id="PS50048"/>
    </source>
</evidence>
<dbReference type="PROSITE" id="PS50048">
    <property type="entry name" value="ZN2_CY6_FUNGAL_2"/>
    <property type="match status" value="1"/>
</dbReference>
<dbReference type="CDD" id="cd00067">
    <property type="entry name" value="GAL4"/>
    <property type="match status" value="1"/>
</dbReference>
<dbReference type="InterPro" id="IPR036864">
    <property type="entry name" value="Zn2-C6_fun-type_DNA-bd_sf"/>
</dbReference>
<gene>
    <name evidence="3" type="ORF">MIND_01325900</name>
</gene>
<proteinExistence type="predicted"/>
<evidence type="ECO:0000313" key="3">
    <source>
        <dbReference type="EMBL" id="KAF7290847.1"/>
    </source>
</evidence>
<dbReference type="EMBL" id="JACAZF010000014">
    <property type="protein sequence ID" value="KAF7290847.1"/>
    <property type="molecule type" value="Genomic_DNA"/>
</dbReference>
<dbReference type="Pfam" id="PF00172">
    <property type="entry name" value="Zn_clus"/>
    <property type="match status" value="1"/>
</dbReference>
<dbReference type="AlphaFoldDB" id="A0A8H6S2W3"/>
<protein>
    <submittedName>
        <fullName evidence="3">C6 finger domain</fullName>
    </submittedName>
</protein>
<dbReference type="OrthoDB" id="3117618at2759"/>
<dbReference type="GO" id="GO:0000981">
    <property type="term" value="F:DNA-binding transcription factor activity, RNA polymerase II-specific"/>
    <property type="evidence" value="ECO:0007669"/>
    <property type="project" value="InterPro"/>
</dbReference>
<reference evidence="3" key="1">
    <citation type="submission" date="2020-05" db="EMBL/GenBank/DDBJ databases">
        <title>Mycena genomes resolve the evolution of fungal bioluminescence.</title>
        <authorList>
            <person name="Tsai I.J."/>
        </authorList>
    </citation>
    <scope>NUCLEOTIDE SEQUENCE</scope>
    <source>
        <strain evidence="3">171206Taipei</strain>
    </source>
</reference>
<organism evidence="3 4">
    <name type="scientific">Mycena indigotica</name>
    <dbReference type="NCBI Taxonomy" id="2126181"/>
    <lineage>
        <taxon>Eukaryota</taxon>
        <taxon>Fungi</taxon>
        <taxon>Dikarya</taxon>
        <taxon>Basidiomycota</taxon>
        <taxon>Agaricomycotina</taxon>
        <taxon>Agaricomycetes</taxon>
        <taxon>Agaricomycetidae</taxon>
        <taxon>Agaricales</taxon>
        <taxon>Marasmiineae</taxon>
        <taxon>Mycenaceae</taxon>
        <taxon>Mycena</taxon>
    </lineage>
</organism>
<evidence type="ECO:0000313" key="4">
    <source>
        <dbReference type="Proteomes" id="UP000636479"/>
    </source>
</evidence>
<dbReference type="GeneID" id="59352225"/>
<feature type="compositionally biased region" description="Polar residues" evidence="1">
    <location>
        <begin position="203"/>
        <end position="218"/>
    </location>
</feature>
<dbReference type="SMART" id="SM00066">
    <property type="entry name" value="GAL4"/>
    <property type="match status" value="1"/>
</dbReference>
<evidence type="ECO:0000256" key="1">
    <source>
        <dbReference type="SAM" id="MobiDB-lite"/>
    </source>
</evidence>
<dbReference type="Proteomes" id="UP000636479">
    <property type="component" value="Unassembled WGS sequence"/>
</dbReference>
<dbReference type="RefSeq" id="XP_037214207.1">
    <property type="nucleotide sequence ID" value="XM_037369709.1"/>
</dbReference>
<feature type="region of interest" description="Disordered" evidence="1">
    <location>
        <begin position="137"/>
        <end position="218"/>
    </location>
</feature>
<dbReference type="GO" id="GO:0008270">
    <property type="term" value="F:zinc ion binding"/>
    <property type="evidence" value="ECO:0007669"/>
    <property type="project" value="InterPro"/>
</dbReference>
<dbReference type="PROSITE" id="PS00463">
    <property type="entry name" value="ZN2_CY6_FUNGAL_1"/>
    <property type="match status" value="1"/>
</dbReference>
<sequence length="218" mass="24107">MNRGRDASLKLTIQGYRYREGQNNFKISTLISGSTQDETAFKLHVVPTRTIFKPVATQSSLSAHRPIPMPKLLQGNFKLKKEKKDMSSSRTSRSMVACMKCRRVKAKCAQSENPPQSACARCRLQNITCEYPLAEDPRNYEDNVAPSSSLTSSRMRIPGPQRPPVKQRGNGSVLPYTGPPPPATPPRYSSSEGRPYPNLGLGPSTSSEPSTLPWQRSS</sequence>